<sequence>MDSLEGSVNDAMTAEINRRVNEAIYNKIELDVRYISSNADIWYFINSCLNSRL</sequence>
<name>A0AAE0CYL2_COLKA</name>
<protein>
    <submittedName>
        <fullName evidence="1">Pol-like protein</fullName>
    </submittedName>
</protein>
<evidence type="ECO:0000313" key="1">
    <source>
        <dbReference type="EMBL" id="KAK2730909.1"/>
    </source>
</evidence>
<comment type="caution">
    <text evidence="1">The sequence shown here is derived from an EMBL/GenBank/DDBJ whole genome shotgun (WGS) entry which is preliminary data.</text>
</comment>
<accession>A0AAE0CYL2</accession>
<reference evidence="1" key="1">
    <citation type="submission" date="2023-02" db="EMBL/GenBank/DDBJ databases">
        <title>Colletotrichum kahawae CIFC_Que2 genome sequencing and assembly.</title>
        <authorList>
            <person name="Baroncelli R."/>
        </authorList>
    </citation>
    <scope>NUCLEOTIDE SEQUENCE</scope>
    <source>
        <strain evidence="1">CIFC_Que2</strain>
    </source>
</reference>
<proteinExistence type="predicted"/>
<organism evidence="1 2">
    <name type="scientific">Colletotrichum kahawae</name>
    <name type="common">Coffee berry disease fungus</name>
    <dbReference type="NCBI Taxonomy" id="34407"/>
    <lineage>
        <taxon>Eukaryota</taxon>
        <taxon>Fungi</taxon>
        <taxon>Dikarya</taxon>
        <taxon>Ascomycota</taxon>
        <taxon>Pezizomycotina</taxon>
        <taxon>Sordariomycetes</taxon>
        <taxon>Hypocreomycetidae</taxon>
        <taxon>Glomerellales</taxon>
        <taxon>Glomerellaceae</taxon>
        <taxon>Colletotrichum</taxon>
        <taxon>Colletotrichum gloeosporioides species complex</taxon>
    </lineage>
</organism>
<dbReference type="EMBL" id="VYYT01000632">
    <property type="protein sequence ID" value="KAK2730909.1"/>
    <property type="molecule type" value="Genomic_DNA"/>
</dbReference>
<gene>
    <name evidence="1" type="ORF">CKAH01_09344</name>
</gene>
<dbReference type="Proteomes" id="UP001281614">
    <property type="component" value="Unassembled WGS sequence"/>
</dbReference>
<evidence type="ECO:0000313" key="2">
    <source>
        <dbReference type="Proteomes" id="UP001281614"/>
    </source>
</evidence>
<keyword evidence="2" id="KW-1185">Reference proteome</keyword>
<dbReference type="AlphaFoldDB" id="A0AAE0CYL2"/>